<name>A0AAN9EI58_CROPI</name>
<proteinExistence type="predicted"/>
<evidence type="ECO:0000313" key="1">
    <source>
        <dbReference type="EMBL" id="KAK7257683.1"/>
    </source>
</evidence>
<evidence type="ECO:0008006" key="3">
    <source>
        <dbReference type="Google" id="ProtNLM"/>
    </source>
</evidence>
<keyword evidence="2" id="KW-1185">Reference proteome</keyword>
<comment type="caution">
    <text evidence="1">The sequence shown here is derived from an EMBL/GenBank/DDBJ whole genome shotgun (WGS) entry which is preliminary data.</text>
</comment>
<reference evidence="1 2" key="1">
    <citation type="submission" date="2024-01" db="EMBL/GenBank/DDBJ databases">
        <title>The genomes of 5 underutilized Papilionoideae crops provide insights into root nodulation and disease resistanc.</title>
        <authorList>
            <person name="Yuan L."/>
        </authorList>
    </citation>
    <scope>NUCLEOTIDE SEQUENCE [LARGE SCALE GENOMIC DNA]</scope>
    <source>
        <strain evidence="1">ZHUSHIDOU_FW_LH</strain>
        <tissue evidence="1">Leaf</tissue>
    </source>
</reference>
<dbReference type="AlphaFoldDB" id="A0AAN9EI58"/>
<gene>
    <name evidence="1" type="ORF">RIF29_31833</name>
</gene>
<evidence type="ECO:0000313" key="2">
    <source>
        <dbReference type="Proteomes" id="UP001372338"/>
    </source>
</evidence>
<sequence>MLSVSFLYCDNSSTLHIAANPVFHEHTKHIEMDCHIVRDKVESGFLHLLPIKSSAQIADIFTKALSPLVFQANHFKLCMLNIHLPV</sequence>
<accession>A0AAN9EI58</accession>
<dbReference type="Proteomes" id="UP001372338">
    <property type="component" value="Unassembled WGS sequence"/>
</dbReference>
<protein>
    <recommendedName>
        <fullName evidence="3">Copia protein</fullName>
    </recommendedName>
</protein>
<organism evidence="1 2">
    <name type="scientific">Crotalaria pallida</name>
    <name type="common">Smooth rattlebox</name>
    <name type="synonym">Crotalaria striata</name>
    <dbReference type="NCBI Taxonomy" id="3830"/>
    <lineage>
        <taxon>Eukaryota</taxon>
        <taxon>Viridiplantae</taxon>
        <taxon>Streptophyta</taxon>
        <taxon>Embryophyta</taxon>
        <taxon>Tracheophyta</taxon>
        <taxon>Spermatophyta</taxon>
        <taxon>Magnoliopsida</taxon>
        <taxon>eudicotyledons</taxon>
        <taxon>Gunneridae</taxon>
        <taxon>Pentapetalae</taxon>
        <taxon>rosids</taxon>
        <taxon>fabids</taxon>
        <taxon>Fabales</taxon>
        <taxon>Fabaceae</taxon>
        <taxon>Papilionoideae</taxon>
        <taxon>50 kb inversion clade</taxon>
        <taxon>genistoids sensu lato</taxon>
        <taxon>core genistoids</taxon>
        <taxon>Crotalarieae</taxon>
        <taxon>Crotalaria</taxon>
    </lineage>
</organism>
<dbReference type="EMBL" id="JAYWIO010000006">
    <property type="protein sequence ID" value="KAK7257683.1"/>
    <property type="molecule type" value="Genomic_DNA"/>
</dbReference>
<dbReference type="CDD" id="cd09272">
    <property type="entry name" value="RNase_HI_RT_Ty1"/>
    <property type="match status" value="1"/>
</dbReference>